<proteinExistence type="predicted"/>
<reference evidence="3" key="1">
    <citation type="submission" date="2024-04" db="EMBL/GenBank/DDBJ databases">
        <authorList>
            <person name="Shaw F."/>
            <person name="Minotto A."/>
        </authorList>
    </citation>
    <scope>NUCLEOTIDE SEQUENCE [LARGE SCALE GENOMIC DNA]</scope>
</reference>
<name>A0ABP1D8J7_9APHY</name>
<dbReference type="InterPro" id="IPR051783">
    <property type="entry name" value="NAD(P)-dependent_oxidoreduct"/>
</dbReference>
<dbReference type="PANTHER" id="PTHR48079">
    <property type="entry name" value="PROTEIN YEEZ"/>
    <property type="match status" value="1"/>
</dbReference>
<dbReference type="Pfam" id="PF05368">
    <property type="entry name" value="NmrA"/>
    <property type="match status" value="1"/>
</dbReference>
<dbReference type="InterPro" id="IPR036291">
    <property type="entry name" value="NAD(P)-bd_dom_sf"/>
</dbReference>
<feature type="domain" description="NmrA-like" evidence="1">
    <location>
        <begin position="8"/>
        <end position="83"/>
    </location>
</feature>
<dbReference type="InterPro" id="IPR008030">
    <property type="entry name" value="NmrA-like"/>
</dbReference>
<evidence type="ECO:0000259" key="1">
    <source>
        <dbReference type="Pfam" id="PF05368"/>
    </source>
</evidence>
<keyword evidence="3" id="KW-1185">Reference proteome</keyword>
<dbReference type="Proteomes" id="UP001497453">
    <property type="component" value="Chromosome 2"/>
</dbReference>
<protein>
    <recommendedName>
        <fullName evidence="1">NmrA-like domain-containing protein</fullName>
    </recommendedName>
</protein>
<evidence type="ECO:0000313" key="3">
    <source>
        <dbReference type="Proteomes" id="UP001497453"/>
    </source>
</evidence>
<dbReference type="SUPFAM" id="SSF51735">
    <property type="entry name" value="NAD(P)-binding Rossmann-fold domains"/>
    <property type="match status" value="1"/>
</dbReference>
<evidence type="ECO:0000313" key="2">
    <source>
        <dbReference type="EMBL" id="CAL1702837.1"/>
    </source>
</evidence>
<dbReference type="EMBL" id="OZ037945">
    <property type="protein sequence ID" value="CAL1702837.1"/>
    <property type="molecule type" value="Genomic_DNA"/>
</dbReference>
<dbReference type="PANTHER" id="PTHR48079:SF6">
    <property type="entry name" value="NAD(P)-BINDING DOMAIN-CONTAINING PROTEIN-RELATED"/>
    <property type="match status" value="1"/>
</dbReference>
<dbReference type="Gene3D" id="3.40.50.720">
    <property type="entry name" value="NAD(P)-binding Rossmann-like Domain"/>
    <property type="match status" value="2"/>
</dbReference>
<gene>
    <name evidence="2" type="ORF">GFSPODELE1_LOCUS4259</name>
</gene>
<accession>A0ABP1D8J7</accession>
<sequence>MSSTHIPILILGATGYIGGSVLSRLLAHSDAKSFEITALIRSVEKAECLRGFGVKTVVGSTDDVEKLETLASHAHIVFSVVSTDDLPAIQAADKQGYLKSYIILHSLVYGMASGPFVDLGIQNPFSMQIPGLIMAAFDRGHVGMFGKGLLIWPSVHIDDAANLYLILFDAVLANPEKVGHGREGYFFVENGEHTWYDLSKAIGGPFVKAGLSKDSEPTTLTDEELIKYTGSVEIGHKMGSNVRCHANCARGLGWKPTKTNKDMFDNLSLEVSALLNIVQAKQQKAST</sequence>
<organism evidence="2 3">
    <name type="scientific">Somion occarium</name>
    <dbReference type="NCBI Taxonomy" id="3059160"/>
    <lineage>
        <taxon>Eukaryota</taxon>
        <taxon>Fungi</taxon>
        <taxon>Dikarya</taxon>
        <taxon>Basidiomycota</taxon>
        <taxon>Agaricomycotina</taxon>
        <taxon>Agaricomycetes</taxon>
        <taxon>Polyporales</taxon>
        <taxon>Cerrenaceae</taxon>
        <taxon>Somion</taxon>
    </lineage>
</organism>